<dbReference type="InterPro" id="IPR008984">
    <property type="entry name" value="SMAD_FHA_dom_sf"/>
</dbReference>
<evidence type="ECO:0000313" key="4">
    <source>
        <dbReference type="EMBL" id="MDA3734099.1"/>
    </source>
</evidence>
<organism evidence="4 5">
    <name type="scientific">Holtiella tumoricola</name>
    <dbReference type="NCBI Taxonomy" id="3018743"/>
    <lineage>
        <taxon>Bacteria</taxon>
        <taxon>Bacillati</taxon>
        <taxon>Bacillota</taxon>
        <taxon>Clostridia</taxon>
        <taxon>Lachnospirales</taxon>
        <taxon>Cellulosilyticaceae</taxon>
        <taxon>Holtiella</taxon>
    </lineage>
</organism>
<reference evidence="4" key="1">
    <citation type="journal article" date="2023" name="Int. J. Syst. Evol. Microbiol.">
        <title>&lt;i&gt;Holtiella tumoricola&lt;/i&gt; gen. nov. sp. nov., isolated from a human clinical sample.</title>
        <authorList>
            <person name="Allen-Vercoe E."/>
            <person name="Daigneault M.C."/>
            <person name="Vancuren S.J."/>
            <person name="Cochrane K."/>
            <person name="O'Neal L.L."/>
            <person name="Sankaranarayanan K."/>
            <person name="Lawson P.A."/>
        </authorList>
    </citation>
    <scope>NUCLEOTIDE SEQUENCE</scope>
    <source>
        <strain evidence="4">CC70A</strain>
    </source>
</reference>
<feature type="compositionally biased region" description="Low complexity" evidence="1">
    <location>
        <begin position="64"/>
        <end position="75"/>
    </location>
</feature>
<keyword evidence="5" id="KW-1185">Reference proteome</keyword>
<dbReference type="InterPro" id="IPR000253">
    <property type="entry name" value="FHA_dom"/>
</dbReference>
<dbReference type="SMART" id="SM00240">
    <property type="entry name" value="FHA"/>
    <property type="match status" value="1"/>
</dbReference>
<dbReference type="EMBL" id="JAQIFT010000069">
    <property type="protein sequence ID" value="MDA3734099.1"/>
    <property type="molecule type" value="Genomic_DNA"/>
</dbReference>
<evidence type="ECO:0000313" key="5">
    <source>
        <dbReference type="Proteomes" id="UP001169242"/>
    </source>
</evidence>
<feature type="transmembrane region" description="Helical" evidence="2">
    <location>
        <begin position="12"/>
        <end position="34"/>
    </location>
</feature>
<keyword evidence="2" id="KW-1133">Transmembrane helix</keyword>
<proteinExistence type="predicted"/>
<dbReference type="Proteomes" id="UP001169242">
    <property type="component" value="Unassembled WGS sequence"/>
</dbReference>
<protein>
    <submittedName>
        <fullName evidence="4">FHA domain-containing protein</fullName>
    </submittedName>
</protein>
<evidence type="ECO:0000256" key="2">
    <source>
        <dbReference type="SAM" id="Phobius"/>
    </source>
</evidence>
<dbReference type="PROSITE" id="PS50006">
    <property type="entry name" value="FHA_DOMAIN"/>
    <property type="match status" value="1"/>
</dbReference>
<feature type="domain" description="FHA" evidence="3">
    <location>
        <begin position="245"/>
        <end position="296"/>
    </location>
</feature>
<dbReference type="RefSeq" id="WP_271013737.1">
    <property type="nucleotide sequence ID" value="NZ_JAQIFT010000069.1"/>
</dbReference>
<name>A0AA42DRH4_9FIRM</name>
<feature type="region of interest" description="Disordered" evidence="1">
    <location>
        <begin position="47"/>
        <end position="82"/>
    </location>
</feature>
<dbReference type="Gene3D" id="2.60.200.20">
    <property type="match status" value="1"/>
</dbReference>
<feature type="compositionally biased region" description="Basic and acidic residues" evidence="1">
    <location>
        <begin position="54"/>
        <end position="63"/>
    </location>
</feature>
<gene>
    <name evidence="4" type="ORF">PBV87_21725</name>
</gene>
<accession>A0AA42DRH4</accession>
<keyword evidence="2" id="KW-0472">Membrane</keyword>
<keyword evidence="2" id="KW-0812">Transmembrane</keyword>
<dbReference type="CDD" id="cd00060">
    <property type="entry name" value="FHA"/>
    <property type="match status" value="1"/>
</dbReference>
<comment type="caution">
    <text evidence="4">The sequence shown here is derived from an EMBL/GenBank/DDBJ whole genome shotgun (WGS) entry which is preliminary data.</text>
</comment>
<evidence type="ECO:0000256" key="1">
    <source>
        <dbReference type="SAM" id="MobiDB-lite"/>
    </source>
</evidence>
<sequence length="320" mass="35302">MTEVKDISVDLMQYALVGASLFILVAVGFLAIWWKGLAKRDAKKELKNKKKAEKKQQKLEAKQQAKAQKSGQQLKPTVQEEEARAEEIARAEAAVRAEEAARAEAAVRAEEVARAEAAARAEEIARAEAAVRAEEVARAEAAVRAEEVARAEAAVRAEEAARAEEAVRAEEAARAEAAARAEEVARAEAAAKAQVVGATVAAVGVQIPRFETAHIENDRVFTIKFYKMQTSQLFENYSFRLEDSLTIGRNPGYHHWTIVDDLTVSGNHCKIYQKDGQVYILDLNSTNGTYVNDQRVRGQMKLENHDKIGIGQGSYRVRIE</sequence>
<evidence type="ECO:0000259" key="3">
    <source>
        <dbReference type="PROSITE" id="PS50006"/>
    </source>
</evidence>
<dbReference type="Pfam" id="PF00498">
    <property type="entry name" value="FHA"/>
    <property type="match status" value="1"/>
</dbReference>
<dbReference type="AlphaFoldDB" id="A0AA42DRH4"/>
<dbReference type="SUPFAM" id="SSF49879">
    <property type="entry name" value="SMAD/FHA domain"/>
    <property type="match status" value="1"/>
</dbReference>